<dbReference type="PANTHER" id="PTHR43285">
    <property type="entry name" value="ANTHRANILATE PHOSPHORIBOSYLTRANSFERASE"/>
    <property type="match status" value="1"/>
</dbReference>
<dbReference type="Gene3D" id="1.20.970.10">
    <property type="entry name" value="Transferase, Pyrimidine Nucleoside Phosphorylase, Chain C"/>
    <property type="match status" value="1"/>
</dbReference>
<keyword evidence="8 12" id="KW-0460">Magnesium</keyword>
<proteinExistence type="inferred from homology"/>
<sequence length="347" mass="36197">MSNATFTAALNQLLDGDNLQADTTAAVMRQIMGGEATPAQIAGFLIALRMKGETVTEITAAARVMREFAAPMGFSDSLQAQLIDTCGTGGDGSSFFNVSTASAIACAAAGAKVAKHGNRSVSSKSGSADVLMSAGVNVDLAPEQVKRCVEEIGLGFLFAPTFHPAMKHAVGPRKELGVRTVFNLLGPLTNPAGARRQVMGVFASQWVEPIAQVLGNLGCEHVLVVHSEDGLDEVSLSAATQVAEWKDGELHSYKVQAQDFGLSRCDRKELQVSDAEDSLQLIRWAFAGERGPVADMIALNGGAALYVSGVVADWASGVSRIQEVLDSGAAAEKLSELASLSQSLASS</sequence>
<evidence type="ECO:0000256" key="3">
    <source>
        <dbReference type="ARBA" id="ARBA00022605"/>
    </source>
</evidence>
<dbReference type="SUPFAM" id="SSF52418">
    <property type="entry name" value="Nucleoside phosphorylase/phosphoribosyltransferase catalytic domain"/>
    <property type="match status" value="1"/>
</dbReference>
<evidence type="ECO:0000256" key="8">
    <source>
        <dbReference type="ARBA" id="ARBA00022842"/>
    </source>
</evidence>
<dbReference type="GO" id="GO:0000162">
    <property type="term" value="P:L-tryptophan biosynthetic process"/>
    <property type="evidence" value="ECO:0007669"/>
    <property type="project" value="UniProtKB-UniRule"/>
</dbReference>
<dbReference type="OrthoDB" id="9806430at2"/>
<comment type="caution">
    <text evidence="15">The sequence shown here is derived from an EMBL/GenBank/DDBJ whole genome shotgun (WGS) entry which is preliminary data.</text>
</comment>
<comment type="caution">
    <text evidence="12">Lacks conserved residue(s) required for the propagation of feature annotation.</text>
</comment>
<dbReference type="GO" id="GO:0004048">
    <property type="term" value="F:anthranilate phosphoribosyltransferase activity"/>
    <property type="evidence" value="ECO:0007669"/>
    <property type="project" value="UniProtKB-UniRule"/>
</dbReference>
<dbReference type="RefSeq" id="WP_083563355.1">
    <property type="nucleotide sequence ID" value="NZ_AQQV01000005.1"/>
</dbReference>
<evidence type="ECO:0000256" key="2">
    <source>
        <dbReference type="ARBA" id="ARBA00011738"/>
    </source>
</evidence>
<keyword evidence="5 12" id="KW-0808">Transferase</keyword>
<dbReference type="SUPFAM" id="SSF47648">
    <property type="entry name" value="Nucleoside phosphorylase/phosphoribosyltransferase N-terminal domain"/>
    <property type="match status" value="1"/>
</dbReference>
<dbReference type="FunFam" id="1.20.970.10:FF:000006">
    <property type="entry name" value="Anthranilate phosphoribosyltransferase"/>
    <property type="match status" value="1"/>
</dbReference>
<comment type="similarity">
    <text evidence="12">Belongs to the anthranilate phosphoribosyltransferase family.</text>
</comment>
<dbReference type="GO" id="GO:0000287">
    <property type="term" value="F:magnesium ion binding"/>
    <property type="evidence" value="ECO:0007669"/>
    <property type="project" value="UniProtKB-UniRule"/>
</dbReference>
<dbReference type="AlphaFoldDB" id="A0A1Y1SA51"/>
<feature type="binding site" evidence="12">
    <location>
        <position position="87"/>
    </location>
    <ligand>
        <name>anthranilate</name>
        <dbReference type="ChEBI" id="CHEBI:16567"/>
        <label>1</label>
    </ligand>
</feature>
<evidence type="ECO:0000313" key="15">
    <source>
        <dbReference type="EMBL" id="ORE85207.1"/>
    </source>
</evidence>
<feature type="binding site" evidence="12">
    <location>
        <position position="87"/>
    </location>
    <ligand>
        <name>5-phospho-alpha-D-ribose 1-diphosphate</name>
        <dbReference type="ChEBI" id="CHEBI:58017"/>
    </ligand>
</feature>
<evidence type="ECO:0000256" key="7">
    <source>
        <dbReference type="ARBA" id="ARBA00022822"/>
    </source>
</evidence>
<dbReference type="InterPro" id="IPR036320">
    <property type="entry name" value="Glycosyl_Trfase_fam3_N_dom_sf"/>
</dbReference>
<evidence type="ECO:0000256" key="6">
    <source>
        <dbReference type="ARBA" id="ARBA00022723"/>
    </source>
</evidence>
<feature type="binding site" evidence="12">
    <location>
        <position position="233"/>
    </location>
    <ligand>
        <name>Mg(2+)</name>
        <dbReference type="ChEBI" id="CHEBI:18420"/>
        <label>2</label>
    </ligand>
</feature>
<feature type="binding site" evidence="12">
    <location>
        <begin position="90"/>
        <end position="91"/>
    </location>
    <ligand>
        <name>5-phospho-alpha-D-ribose 1-diphosphate</name>
        <dbReference type="ChEBI" id="CHEBI:58017"/>
    </ligand>
</feature>
<dbReference type="STRING" id="1317117.ATO7_15527"/>
<comment type="cofactor">
    <cofactor evidence="12">
        <name>Mg(2+)</name>
        <dbReference type="ChEBI" id="CHEBI:18420"/>
    </cofactor>
    <text evidence="12">Binds 2 magnesium ions per monomer.</text>
</comment>
<evidence type="ECO:0000259" key="14">
    <source>
        <dbReference type="Pfam" id="PF02885"/>
    </source>
</evidence>
<dbReference type="EMBL" id="AQQV01000005">
    <property type="protein sequence ID" value="ORE85207.1"/>
    <property type="molecule type" value="Genomic_DNA"/>
</dbReference>
<dbReference type="Gene3D" id="3.40.1030.10">
    <property type="entry name" value="Nucleoside phosphorylase/phosphoribosyltransferase catalytic domain"/>
    <property type="match status" value="1"/>
</dbReference>
<dbReference type="HAMAP" id="MF_00211">
    <property type="entry name" value="TrpD"/>
    <property type="match status" value="1"/>
</dbReference>
<dbReference type="InterPro" id="IPR035902">
    <property type="entry name" value="Nuc_phospho_transferase"/>
</dbReference>
<evidence type="ECO:0000256" key="11">
    <source>
        <dbReference type="ARBA" id="ARBA00061188"/>
    </source>
</evidence>
<feature type="binding site" evidence="12">
    <location>
        <position position="233"/>
    </location>
    <ligand>
        <name>Mg(2+)</name>
        <dbReference type="ChEBI" id="CHEBI:18420"/>
        <label>1</label>
    </ligand>
</feature>
<feature type="binding site" evidence="12">
    <location>
        <position position="118"/>
    </location>
    <ligand>
        <name>anthranilate</name>
        <dbReference type="ChEBI" id="CHEBI:16567"/>
        <label>1</label>
    </ligand>
</feature>
<comment type="pathway">
    <text evidence="1 12">Amino-acid biosynthesis; L-tryptophan biosynthesis; L-tryptophan from chorismate: step 2/5.</text>
</comment>
<keyword evidence="4 12" id="KW-0328">Glycosyltransferase</keyword>
<gene>
    <name evidence="12" type="primary">trpD</name>
    <name evidence="15" type="ORF">ATO7_15527</name>
</gene>
<dbReference type="InterPro" id="IPR005940">
    <property type="entry name" value="Anthranilate_Pribosyl_Tfrase"/>
</dbReference>
<evidence type="ECO:0000256" key="5">
    <source>
        <dbReference type="ARBA" id="ARBA00022679"/>
    </source>
</evidence>
<feature type="domain" description="Glycosyl transferase family 3" evidence="13">
    <location>
        <begin position="80"/>
        <end position="330"/>
    </location>
</feature>
<dbReference type="EC" id="2.4.2.18" evidence="12"/>
<evidence type="ECO:0000256" key="1">
    <source>
        <dbReference type="ARBA" id="ARBA00004907"/>
    </source>
</evidence>
<evidence type="ECO:0000256" key="9">
    <source>
        <dbReference type="ARBA" id="ARBA00023141"/>
    </source>
</evidence>
<feature type="binding site" evidence="12">
    <location>
        <position position="127"/>
    </location>
    <ligand>
        <name>5-phospho-alpha-D-ribose 1-diphosphate</name>
        <dbReference type="ChEBI" id="CHEBI:58017"/>
    </ligand>
</feature>
<feature type="binding site" evidence="12">
    <location>
        <begin position="97"/>
        <end position="100"/>
    </location>
    <ligand>
        <name>5-phospho-alpha-D-ribose 1-diphosphate</name>
        <dbReference type="ChEBI" id="CHEBI:58017"/>
    </ligand>
</feature>
<feature type="binding site" evidence="12">
    <location>
        <position position="173"/>
    </location>
    <ligand>
        <name>anthranilate</name>
        <dbReference type="ChEBI" id="CHEBI:16567"/>
        <label>2</label>
    </ligand>
</feature>
<comment type="function">
    <text evidence="12">Catalyzes the transfer of the phosphoribosyl group of 5-phosphorylribose-1-pyrophosphate (PRPP) to anthranilate to yield N-(5'-phosphoribosyl)-anthranilate (PRA).</text>
</comment>
<dbReference type="GO" id="GO:0005829">
    <property type="term" value="C:cytosol"/>
    <property type="evidence" value="ECO:0007669"/>
    <property type="project" value="TreeGrafter"/>
</dbReference>
<comment type="catalytic activity">
    <reaction evidence="10 12">
        <text>N-(5-phospho-beta-D-ribosyl)anthranilate + diphosphate = 5-phospho-alpha-D-ribose 1-diphosphate + anthranilate</text>
        <dbReference type="Rhea" id="RHEA:11768"/>
        <dbReference type="ChEBI" id="CHEBI:16567"/>
        <dbReference type="ChEBI" id="CHEBI:18277"/>
        <dbReference type="ChEBI" id="CHEBI:33019"/>
        <dbReference type="ChEBI" id="CHEBI:58017"/>
        <dbReference type="EC" id="2.4.2.18"/>
    </reaction>
</comment>
<protein>
    <recommendedName>
        <fullName evidence="12">Anthranilate phosphoribosyltransferase</fullName>
        <ecNumber evidence="12">2.4.2.18</ecNumber>
    </recommendedName>
</protein>
<keyword evidence="16" id="KW-1185">Reference proteome</keyword>
<dbReference type="Pfam" id="PF00591">
    <property type="entry name" value="Glycos_transf_3"/>
    <property type="match status" value="1"/>
</dbReference>
<dbReference type="PANTHER" id="PTHR43285:SF2">
    <property type="entry name" value="ANTHRANILATE PHOSPHORIBOSYLTRANSFERASE"/>
    <property type="match status" value="1"/>
</dbReference>
<evidence type="ECO:0000313" key="16">
    <source>
        <dbReference type="Proteomes" id="UP000192342"/>
    </source>
</evidence>
<dbReference type="Pfam" id="PF02885">
    <property type="entry name" value="Glycos_trans_3N"/>
    <property type="match status" value="1"/>
</dbReference>
<evidence type="ECO:0000256" key="4">
    <source>
        <dbReference type="ARBA" id="ARBA00022676"/>
    </source>
</evidence>
<feature type="binding site" evidence="12">
    <location>
        <position position="232"/>
    </location>
    <ligand>
        <name>Mg(2+)</name>
        <dbReference type="ChEBI" id="CHEBI:18420"/>
        <label>2</label>
    </ligand>
</feature>
<evidence type="ECO:0000256" key="12">
    <source>
        <dbReference type="HAMAP-Rule" id="MF_00211"/>
    </source>
</evidence>
<dbReference type="UniPathway" id="UPA00035">
    <property type="reaction ID" value="UER00041"/>
</dbReference>
<name>A0A1Y1SA51_9GAMM</name>
<feature type="binding site" evidence="12">
    <location>
        <begin position="115"/>
        <end position="123"/>
    </location>
    <ligand>
        <name>5-phospho-alpha-D-ribose 1-diphosphate</name>
        <dbReference type="ChEBI" id="CHEBI:58017"/>
    </ligand>
</feature>
<dbReference type="InterPro" id="IPR017459">
    <property type="entry name" value="Glycosyl_Trfase_fam3_N_dom"/>
</dbReference>
<comment type="similarity">
    <text evidence="11">In the C-terminal section; belongs to the anthranilate phosphoribosyltransferase family.</text>
</comment>
<evidence type="ECO:0000259" key="13">
    <source>
        <dbReference type="Pfam" id="PF00591"/>
    </source>
</evidence>
<dbReference type="FunFam" id="3.40.1030.10:FF:000002">
    <property type="entry name" value="Anthranilate phosphoribosyltransferase"/>
    <property type="match status" value="1"/>
</dbReference>
<keyword evidence="9 12" id="KW-0057">Aromatic amino acid biosynthesis</keyword>
<reference evidence="15 16" key="1">
    <citation type="submission" date="2013-04" db="EMBL/GenBank/DDBJ databases">
        <title>Oceanococcus atlanticus 22II-S10r2 Genome Sequencing.</title>
        <authorList>
            <person name="Lai Q."/>
            <person name="Li G."/>
            <person name="Shao Z."/>
        </authorList>
    </citation>
    <scope>NUCLEOTIDE SEQUENCE [LARGE SCALE GENOMIC DNA]</scope>
    <source>
        <strain evidence="15 16">22II-S10r2</strain>
    </source>
</reference>
<feature type="binding site" evidence="12">
    <location>
        <position position="99"/>
    </location>
    <ligand>
        <name>Mg(2+)</name>
        <dbReference type="ChEBI" id="CHEBI:18420"/>
        <label>1</label>
    </ligand>
</feature>
<feature type="domain" description="Glycosyl transferase family 3 N-terminal" evidence="14">
    <location>
        <begin position="9"/>
        <end position="69"/>
    </location>
</feature>
<organism evidence="15 16">
    <name type="scientific">Oceanococcus atlanticus</name>
    <dbReference type="NCBI Taxonomy" id="1317117"/>
    <lineage>
        <taxon>Bacteria</taxon>
        <taxon>Pseudomonadati</taxon>
        <taxon>Pseudomonadota</taxon>
        <taxon>Gammaproteobacteria</taxon>
        <taxon>Chromatiales</taxon>
        <taxon>Oceanococcaceae</taxon>
        <taxon>Oceanococcus</taxon>
    </lineage>
</organism>
<keyword evidence="7 12" id="KW-0822">Tryptophan biosynthesis</keyword>
<keyword evidence="6 12" id="KW-0479">Metal-binding</keyword>
<evidence type="ECO:0000256" key="10">
    <source>
        <dbReference type="ARBA" id="ARBA00052328"/>
    </source>
</evidence>
<dbReference type="NCBIfam" id="TIGR01245">
    <property type="entry name" value="trpD"/>
    <property type="match status" value="1"/>
</dbReference>
<accession>A0A1Y1SA51</accession>
<keyword evidence="3 12" id="KW-0028">Amino-acid biosynthesis</keyword>
<comment type="subunit">
    <text evidence="2 12">Homodimer.</text>
</comment>
<dbReference type="Proteomes" id="UP000192342">
    <property type="component" value="Unassembled WGS sequence"/>
</dbReference>
<dbReference type="InterPro" id="IPR000312">
    <property type="entry name" value="Glycosyl_Trfase_fam3"/>
</dbReference>